<proteinExistence type="predicted"/>
<evidence type="ECO:0008006" key="4">
    <source>
        <dbReference type="Google" id="ProtNLM"/>
    </source>
</evidence>
<dbReference type="Proteomes" id="UP000449906">
    <property type="component" value="Unassembled WGS sequence"/>
</dbReference>
<evidence type="ECO:0000256" key="1">
    <source>
        <dbReference type="SAM" id="Phobius"/>
    </source>
</evidence>
<feature type="transmembrane region" description="Helical" evidence="1">
    <location>
        <begin position="139"/>
        <end position="156"/>
    </location>
</feature>
<dbReference type="AlphaFoldDB" id="A0A7J5DST9"/>
<evidence type="ECO:0000313" key="3">
    <source>
        <dbReference type="Proteomes" id="UP000449906"/>
    </source>
</evidence>
<feature type="transmembrane region" description="Helical" evidence="1">
    <location>
        <begin position="162"/>
        <end position="179"/>
    </location>
</feature>
<dbReference type="EMBL" id="WBVM01000003">
    <property type="protein sequence ID" value="KAB2808186.1"/>
    <property type="molecule type" value="Genomic_DNA"/>
</dbReference>
<comment type="caution">
    <text evidence="2">The sequence shown here is derived from an EMBL/GenBank/DDBJ whole genome shotgun (WGS) entry which is preliminary data.</text>
</comment>
<evidence type="ECO:0000313" key="2">
    <source>
        <dbReference type="EMBL" id="KAB2808186.1"/>
    </source>
</evidence>
<protein>
    <recommendedName>
        <fullName evidence="4">Glycosyltransferase RgtA/B/C/D-like domain-containing protein</fullName>
    </recommendedName>
</protein>
<gene>
    <name evidence="2" type="ORF">F9L07_21895</name>
</gene>
<sequence length="380" mass="41289">MTDPATTRRRWVPDRAQLATAGLVAMIFAITYVSTVRTKPLFAPDTRYYAGMALWFGGDSKDAAAREVAAHSAKMGWESPGADVLFGWGLVQPRVVYPALSTPFAKIFGIDGMAIVPGIATALFIALLTLLLALRWGNLVALVTVVLICTSHYLMFYFSAMLTESLTALWGALLLAIVWRFHKRPSYWLVGAMVLVTVISAFTRQATLIPAGAFVSAWFFALVLRQGERKWRWPALAIGATAIGVQVLQMMLWPGFSQVNQFKDKTGADTLGEALANSPRLAWDILTTDVNSMAVNDRSLLVLLALAVISMVVFWRRSESHLLLGALAAYEIYNVTNGTPTAFRYGTPGLVFVGCSVALLIATARTALRSPEAAPADQPA</sequence>
<accession>A0A7J5DST9</accession>
<name>A0A7J5DST9_NOCSI</name>
<keyword evidence="1" id="KW-0472">Membrane</keyword>
<feature type="transmembrane region" description="Helical" evidence="1">
    <location>
        <begin position="107"/>
        <end position="132"/>
    </location>
</feature>
<feature type="transmembrane region" description="Helical" evidence="1">
    <location>
        <begin position="186"/>
        <end position="202"/>
    </location>
</feature>
<feature type="transmembrane region" description="Helical" evidence="1">
    <location>
        <begin position="208"/>
        <end position="224"/>
    </location>
</feature>
<feature type="transmembrane region" description="Helical" evidence="1">
    <location>
        <begin position="236"/>
        <end position="256"/>
    </location>
</feature>
<organism evidence="2 3">
    <name type="scientific">Nocardioides simplex</name>
    <name type="common">Arthrobacter simplex</name>
    <dbReference type="NCBI Taxonomy" id="2045"/>
    <lineage>
        <taxon>Bacteria</taxon>
        <taxon>Bacillati</taxon>
        <taxon>Actinomycetota</taxon>
        <taxon>Actinomycetes</taxon>
        <taxon>Propionibacteriales</taxon>
        <taxon>Nocardioidaceae</taxon>
        <taxon>Pimelobacter</taxon>
    </lineage>
</organism>
<feature type="transmembrane region" description="Helical" evidence="1">
    <location>
        <begin position="18"/>
        <end position="35"/>
    </location>
</feature>
<keyword evidence="1" id="KW-0812">Transmembrane</keyword>
<keyword evidence="1" id="KW-1133">Transmembrane helix</keyword>
<dbReference type="RefSeq" id="WP_151581880.1">
    <property type="nucleotide sequence ID" value="NZ_WBVM01000003.1"/>
</dbReference>
<reference evidence="2 3" key="1">
    <citation type="submission" date="2019-09" db="EMBL/GenBank/DDBJ databases">
        <title>Pimelobacter sp. isolated from Paulinella.</title>
        <authorList>
            <person name="Jeong S.E."/>
        </authorList>
    </citation>
    <scope>NUCLEOTIDE SEQUENCE [LARGE SCALE GENOMIC DNA]</scope>
    <source>
        <strain evidence="2 3">Pch-N</strain>
    </source>
</reference>
<feature type="transmembrane region" description="Helical" evidence="1">
    <location>
        <begin position="299"/>
        <end position="315"/>
    </location>
</feature>
<feature type="transmembrane region" description="Helical" evidence="1">
    <location>
        <begin position="349"/>
        <end position="368"/>
    </location>
</feature>